<comment type="caution">
    <text evidence="4">The sequence shown here is derived from an EMBL/GenBank/DDBJ whole genome shotgun (WGS) entry which is preliminary data.</text>
</comment>
<protein>
    <recommendedName>
        <fullName evidence="3">ADYC domain-containing protein</fullName>
    </recommendedName>
</protein>
<name>A0ABX9QS56_9BACT</name>
<dbReference type="Pfam" id="PF20032">
    <property type="entry name" value="ADYC"/>
    <property type="match status" value="1"/>
</dbReference>
<proteinExistence type="predicted"/>
<dbReference type="InterPro" id="IPR045426">
    <property type="entry name" value="ADYC"/>
</dbReference>
<accession>A0ABX9QS56</accession>
<feature type="signal peptide" evidence="2">
    <location>
        <begin position="1"/>
        <end position="25"/>
    </location>
</feature>
<feature type="chain" id="PRO_5045699006" description="ADYC domain-containing protein" evidence="2">
    <location>
        <begin position="26"/>
        <end position="495"/>
    </location>
</feature>
<feature type="region of interest" description="Disordered" evidence="1">
    <location>
        <begin position="45"/>
        <end position="65"/>
    </location>
</feature>
<evidence type="ECO:0000256" key="1">
    <source>
        <dbReference type="SAM" id="MobiDB-lite"/>
    </source>
</evidence>
<keyword evidence="2" id="KW-0732">Signal</keyword>
<evidence type="ECO:0000256" key="2">
    <source>
        <dbReference type="SAM" id="SignalP"/>
    </source>
</evidence>
<keyword evidence="5" id="KW-1185">Reference proteome</keyword>
<organism evidence="4 5">
    <name type="scientific">Corallococcus praedator</name>
    <dbReference type="NCBI Taxonomy" id="2316724"/>
    <lineage>
        <taxon>Bacteria</taxon>
        <taxon>Pseudomonadati</taxon>
        <taxon>Myxococcota</taxon>
        <taxon>Myxococcia</taxon>
        <taxon>Myxococcales</taxon>
        <taxon>Cystobacterineae</taxon>
        <taxon>Myxococcaceae</taxon>
        <taxon>Corallococcus</taxon>
    </lineage>
</organism>
<sequence>MTKVSALKSVSRFLPACLSVWFLVACDVPSPGEATPAPVLVTQDFADGTDGSHSQGKQLHGTPHGSVAFSDASILRSGERRGVTLELDRGELVADLALHVEGTTPSLVGCASPNETGPDRSCGLTVLGQGTCTPGARFTLSSGALCQTRPPGSCQGAPVMRVCSGERPCEDQDANHLVTGAPICASSTCPSANVQCPASGVYTVLAGPYTPGTPWSLTLGASRGEFPATHQELRGDRLVGLMMRSASGLPMLEVTAAINAQDVVIQESPGTWDPSGYTYLYRVKSLGAQPLGNICNSNPNPNGGDALVVPVRGLYDNLGERTESSTAFTLACEYAVIAKCYRWGYKPWLDGVQAGKTTEAHWACTRMARADYCGAGQYYTEDGTPIRLWDGMKPPINAAPANPIPQQSMSFEAGWTTDGAVCLSHWRWKNLDANTCTNLHWPKYDANGNVINDCQATGGAEGCSAICDNADDAERLYGAKVFNESASNGPNAGMP</sequence>
<dbReference type="Proteomes" id="UP000278907">
    <property type="component" value="Unassembled WGS sequence"/>
</dbReference>
<evidence type="ECO:0000259" key="3">
    <source>
        <dbReference type="Pfam" id="PF20032"/>
    </source>
</evidence>
<evidence type="ECO:0000313" key="5">
    <source>
        <dbReference type="Proteomes" id="UP000278907"/>
    </source>
</evidence>
<reference evidence="4 5" key="1">
    <citation type="submission" date="2018-09" db="EMBL/GenBank/DDBJ databases">
        <authorList>
            <person name="Livingstone P.G."/>
            <person name="Whitworth D.E."/>
        </authorList>
    </citation>
    <scope>NUCLEOTIDE SEQUENCE [LARGE SCALE GENOMIC DNA]</scope>
    <source>
        <strain evidence="4 5">CA031B</strain>
    </source>
</reference>
<evidence type="ECO:0000313" key="4">
    <source>
        <dbReference type="EMBL" id="RKI17628.1"/>
    </source>
</evidence>
<dbReference type="PROSITE" id="PS51257">
    <property type="entry name" value="PROKAR_LIPOPROTEIN"/>
    <property type="match status" value="1"/>
</dbReference>
<gene>
    <name evidence="4" type="ORF">D7Y13_00610</name>
</gene>
<dbReference type="EMBL" id="RAWI01000002">
    <property type="protein sequence ID" value="RKI17628.1"/>
    <property type="molecule type" value="Genomic_DNA"/>
</dbReference>
<feature type="domain" description="ADYC" evidence="3">
    <location>
        <begin position="257"/>
        <end position="428"/>
    </location>
</feature>